<evidence type="ECO:0000313" key="1">
    <source>
        <dbReference type="EMBL" id="EFR03325.1"/>
    </source>
</evidence>
<name>E4UYZ5_ARTGP</name>
<proteinExistence type="predicted"/>
<gene>
    <name evidence="1" type="ORF">MGYG_06322</name>
</gene>
<dbReference type="GeneID" id="10027034"/>
<evidence type="ECO:0000313" key="2">
    <source>
        <dbReference type="Proteomes" id="UP000002669"/>
    </source>
</evidence>
<dbReference type="InParanoid" id="E4UYZ5"/>
<protein>
    <submittedName>
        <fullName evidence="1">Uncharacterized protein</fullName>
    </submittedName>
</protein>
<reference evidence="2" key="1">
    <citation type="journal article" date="2012" name="MBio">
        <title>Comparative genome analysis of Trichophyton rubrum and related dermatophytes reveals candidate genes involved in infection.</title>
        <authorList>
            <person name="Martinez D.A."/>
            <person name="Oliver B.G."/>
            <person name="Graeser Y."/>
            <person name="Goldberg J.M."/>
            <person name="Li W."/>
            <person name="Martinez-Rossi N.M."/>
            <person name="Monod M."/>
            <person name="Shelest E."/>
            <person name="Barton R.C."/>
            <person name="Birch E."/>
            <person name="Brakhage A.A."/>
            <person name="Chen Z."/>
            <person name="Gurr S.J."/>
            <person name="Heiman D."/>
            <person name="Heitman J."/>
            <person name="Kosti I."/>
            <person name="Rossi A."/>
            <person name="Saif S."/>
            <person name="Samalova M."/>
            <person name="Saunders C.W."/>
            <person name="Shea T."/>
            <person name="Summerbell R.C."/>
            <person name="Xu J."/>
            <person name="Young S."/>
            <person name="Zeng Q."/>
            <person name="Birren B.W."/>
            <person name="Cuomo C.A."/>
            <person name="White T.C."/>
        </authorList>
    </citation>
    <scope>NUCLEOTIDE SEQUENCE [LARGE SCALE GENOMIC DNA]</scope>
    <source>
        <strain evidence="2">ATCC MYA-4604 / CBS 118893</strain>
    </source>
</reference>
<dbReference type="VEuPathDB" id="FungiDB:MGYG_06322"/>
<sequence>MAAQGDRLFATRRLVNESGARLIPPRPSPLVPPERDIIQSVSRTRPPRQDSAWTVRINLRGRRHASADDHVLDTQSITALLRRDESIKIPTFCKKGRKNKRFDAGQETELLRLVESIVVSSGNTGASE</sequence>
<dbReference type="AlphaFoldDB" id="E4UYZ5"/>
<dbReference type="EMBL" id="DS989826">
    <property type="protein sequence ID" value="EFR03325.1"/>
    <property type="molecule type" value="Genomic_DNA"/>
</dbReference>
<dbReference type="HOGENOM" id="CLU_1959054_0_0_1"/>
<accession>E4UYZ5</accession>
<keyword evidence="2" id="KW-1185">Reference proteome</keyword>
<dbReference type="RefSeq" id="XP_003171779.1">
    <property type="nucleotide sequence ID" value="XM_003171731.1"/>
</dbReference>
<organism evidence="2">
    <name type="scientific">Arthroderma gypseum (strain ATCC MYA-4604 / CBS 118893)</name>
    <name type="common">Microsporum gypseum</name>
    <dbReference type="NCBI Taxonomy" id="535722"/>
    <lineage>
        <taxon>Eukaryota</taxon>
        <taxon>Fungi</taxon>
        <taxon>Dikarya</taxon>
        <taxon>Ascomycota</taxon>
        <taxon>Pezizomycotina</taxon>
        <taxon>Eurotiomycetes</taxon>
        <taxon>Eurotiomycetidae</taxon>
        <taxon>Onygenales</taxon>
        <taxon>Arthrodermataceae</taxon>
        <taxon>Nannizzia</taxon>
    </lineage>
</organism>
<dbReference type="Proteomes" id="UP000002669">
    <property type="component" value="Unassembled WGS sequence"/>
</dbReference>